<name>A0A7W4TQ70_KINRA</name>
<dbReference type="RefSeq" id="WP_311736649.1">
    <property type="nucleotide sequence ID" value="NZ_JACHVY010000003.1"/>
</dbReference>
<sequence length="120" mass="12684">MTTAPDAQPAAAAATPSGPGGAAIDEFLHTPARLNICSLLAPADWVTFSFLRDTIGTSDSALSKQVAALEQAGYVEVRKERAVQALRRQTSVRLTAAGRDAFEAYLATLELLVARARGDR</sequence>
<dbReference type="InterPro" id="IPR036390">
    <property type="entry name" value="WH_DNA-bd_sf"/>
</dbReference>
<dbReference type="GO" id="GO:0003677">
    <property type="term" value="F:DNA binding"/>
    <property type="evidence" value="ECO:0007669"/>
    <property type="project" value="UniProtKB-KW"/>
</dbReference>
<dbReference type="PANTHER" id="PTHR37318:SF1">
    <property type="entry name" value="BSL7504 PROTEIN"/>
    <property type="match status" value="1"/>
</dbReference>
<reference evidence="3 4" key="2">
    <citation type="submission" date="2020-08" db="EMBL/GenBank/DDBJ databases">
        <authorList>
            <person name="Partida-Martinez L."/>
            <person name="Huntemann M."/>
            <person name="Clum A."/>
            <person name="Wang J."/>
            <person name="Palaniappan K."/>
            <person name="Ritter S."/>
            <person name="Chen I.-M."/>
            <person name="Stamatis D."/>
            <person name="Reddy T."/>
            <person name="O'Malley R."/>
            <person name="Daum C."/>
            <person name="Shapiro N."/>
            <person name="Ivanova N."/>
            <person name="Kyrpides N."/>
            <person name="Woyke T."/>
        </authorList>
    </citation>
    <scope>NUCLEOTIDE SEQUENCE [LARGE SCALE GENOMIC DNA]</scope>
    <source>
        <strain evidence="3 4">AS2.23</strain>
    </source>
</reference>
<dbReference type="PANTHER" id="PTHR37318">
    <property type="entry name" value="BSL7504 PROTEIN"/>
    <property type="match status" value="1"/>
</dbReference>
<dbReference type="InterPro" id="IPR001845">
    <property type="entry name" value="HTH_ArsR_DNA-bd_dom"/>
</dbReference>
<gene>
    <name evidence="3" type="ORF">FHR75_003242</name>
</gene>
<accession>A0A7W4TQ70</accession>
<dbReference type="Gene3D" id="1.10.10.10">
    <property type="entry name" value="Winged helix-like DNA-binding domain superfamily/Winged helix DNA-binding domain"/>
    <property type="match status" value="1"/>
</dbReference>
<dbReference type="InterPro" id="IPR036388">
    <property type="entry name" value="WH-like_DNA-bd_sf"/>
</dbReference>
<protein>
    <submittedName>
        <fullName evidence="3">DNA-binding MarR family transcriptional regulator</fullName>
    </submittedName>
</protein>
<proteinExistence type="predicted"/>
<dbReference type="Pfam" id="PF13601">
    <property type="entry name" value="HTH_34"/>
    <property type="match status" value="1"/>
</dbReference>
<organism evidence="3 4">
    <name type="scientific">Kineococcus radiotolerans</name>
    <dbReference type="NCBI Taxonomy" id="131568"/>
    <lineage>
        <taxon>Bacteria</taxon>
        <taxon>Bacillati</taxon>
        <taxon>Actinomycetota</taxon>
        <taxon>Actinomycetes</taxon>
        <taxon>Kineosporiales</taxon>
        <taxon>Kineosporiaceae</taxon>
        <taxon>Kineococcus</taxon>
    </lineage>
</organism>
<evidence type="ECO:0000313" key="3">
    <source>
        <dbReference type="EMBL" id="MBB2902411.1"/>
    </source>
</evidence>
<evidence type="ECO:0000256" key="1">
    <source>
        <dbReference type="SAM" id="MobiDB-lite"/>
    </source>
</evidence>
<keyword evidence="3" id="KW-0238">DNA-binding</keyword>
<evidence type="ECO:0000259" key="2">
    <source>
        <dbReference type="SMART" id="SM00418"/>
    </source>
</evidence>
<reference evidence="3 4" key="1">
    <citation type="submission" date="2020-08" db="EMBL/GenBank/DDBJ databases">
        <title>The Agave Microbiome: Exploring the role of microbial communities in plant adaptations to desert environments.</title>
        <authorList>
            <person name="Partida-Martinez L.P."/>
        </authorList>
    </citation>
    <scope>NUCLEOTIDE SEQUENCE [LARGE SCALE GENOMIC DNA]</scope>
    <source>
        <strain evidence="3 4">AS2.23</strain>
    </source>
</reference>
<evidence type="ECO:0000313" key="4">
    <source>
        <dbReference type="Proteomes" id="UP000533269"/>
    </source>
</evidence>
<feature type="region of interest" description="Disordered" evidence="1">
    <location>
        <begin position="1"/>
        <end position="20"/>
    </location>
</feature>
<dbReference type="InterPro" id="IPR027395">
    <property type="entry name" value="WH_DNA-bd_dom"/>
</dbReference>
<feature type="compositionally biased region" description="Low complexity" evidence="1">
    <location>
        <begin position="1"/>
        <end position="17"/>
    </location>
</feature>
<dbReference type="CDD" id="cd00090">
    <property type="entry name" value="HTH_ARSR"/>
    <property type="match status" value="1"/>
</dbReference>
<dbReference type="EMBL" id="JACHVY010000003">
    <property type="protein sequence ID" value="MBB2902411.1"/>
    <property type="molecule type" value="Genomic_DNA"/>
</dbReference>
<dbReference type="InterPro" id="IPR011991">
    <property type="entry name" value="ArsR-like_HTH"/>
</dbReference>
<feature type="domain" description="HTH arsR-type" evidence="2">
    <location>
        <begin position="26"/>
        <end position="110"/>
    </location>
</feature>
<comment type="caution">
    <text evidence="3">The sequence shown here is derived from an EMBL/GenBank/DDBJ whole genome shotgun (WGS) entry which is preliminary data.</text>
</comment>
<dbReference type="SMART" id="SM00418">
    <property type="entry name" value="HTH_ARSR"/>
    <property type="match status" value="1"/>
</dbReference>
<dbReference type="GO" id="GO:0003700">
    <property type="term" value="F:DNA-binding transcription factor activity"/>
    <property type="evidence" value="ECO:0007669"/>
    <property type="project" value="InterPro"/>
</dbReference>
<dbReference type="AlphaFoldDB" id="A0A7W4TQ70"/>
<dbReference type="SUPFAM" id="SSF46785">
    <property type="entry name" value="Winged helix' DNA-binding domain"/>
    <property type="match status" value="1"/>
</dbReference>
<dbReference type="Proteomes" id="UP000533269">
    <property type="component" value="Unassembled WGS sequence"/>
</dbReference>